<dbReference type="OrthoDB" id="3201966at2"/>
<comment type="caution">
    <text evidence="1">The sequence shown here is derived from an EMBL/GenBank/DDBJ whole genome shotgun (WGS) entry which is preliminary data.</text>
</comment>
<dbReference type="RefSeq" id="WP_131982507.1">
    <property type="nucleotide sequence ID" value="NZ_SMKL01000021.1"/>
</dbReference>
<dbReference type="InterPro" id="IPR036890">
    <property type="entry name" value="HATPase_C_sf"/>
</dbReference>
<organism evidence="1 2">
    <name type="scientific">Jiangella ureilytica</name>
    <dbReference type="NCBI Taxonomy" id="2530374"/>
    <lineage>
        <taxon>Bacteria</taxon>
        <taxon>Bacillati</taxon>
        <taxon>Actinomycetota</taxon>
        <taxon>Actinomycetes</taxon>
        <taxon>Jiangellales</taxon>
        <taxon>Jiangellaceae</taxon>
        <taxon>Jiangella</taxon>
    </lineage>
</organism>
<dbReference type="AlphaFoldDB" id="A0A4R4RR05"/>
<dbReference type="SUPFAM" id="SSF55874">
    <property type="entry name" value="ATPase domain of HSP90 chaperone/DNA topoisomerase II/histidine kinase"/>
    <property type="match status" value="1"/>
</dbReference>
<keyword evidence="2" id="KW-1185">Reference proteome</keyword>
<reference evidence="1 2" key="1">
    <citation type="submission" date="2019-02" db="EMBL/GenBank/DDBJ databases">
        <title>Draft genome sequences of novel Actinobacteria.</title>
        <authorList>
            <person name="Sahin N."/>
            <person name="Ay H."/>
            <person name="Saygin H."/>
        </authorList>
    </citation>
    <scope>NUCLEOTIDE SEQUENCE [LARGE SCALE GENOMIC DNA]</scope>
    <source>
        <strain evidence="1 2">KC603</strain>
    </source>
</reference>
<gene>
    <name evidence="1" type="ORF">E1212_11630</name>
</gene>
<proteinExistence type="predicted"/>
<sequence length="995" mass="102960">MDDFDTAALRSRVLAAWSASPARFREDANAEDELVRGAYRDRVVVELAQNAADAAARAGVPGRLLLRLTGSTLLAANTGAALDAAGVEGLSTLRASTKRDQAAVGRFGVGFAAVLAVTDEPRVLTASGTGVEWSRADALAEAARVPALADELVRRGPAVPVLRLPFPVGYAAGAVPAGYDTAVELPLRDDDAVRLARRLLTEVDDALLLALPWLGELVVDVDGAARRLSAGEPDELAPGLTQRRIGERVWRLATRTGVARGELLADRPFEERSQPGWSVTVAVPVRSDEAGVRVPGALPPSLPSVVHAPTPTDDRTDLPALVVAGLPLDSSRRRVAPGPLADLIVAAAGEVYAELVASFVPAGPAAAGLGAAVLGLVPGPLGADAVDAALHRAARTALAASAFVPGADGARLRPTEVTLVDGLSRTGDPAVLGGVVRGLPARDWWRADVLAGLGATVVPLADVVDELAGERLEPAGWRALYDALDGSDQESLGALPVPLADGRLVRGPRGLLVAGEVGPELLAPFDLRVIAPDAVHPLLHRLGALDATAASVLRDPMVQGAVADLAESDDDPAPVAEAVLRLVAESGLDVAAEPWLAGLPLPDATGAVAPARELLLPGSALLDALDADPAEFTVAPSLVEGFGPAVLRAVGVRDGFAVVRDTDVTLEPDTWHDLDDEDAWIDDVLAGLPRQDVPPLMSEFAAVADLDLVRDDAWPHVLEWLADDADARAAVVDPVRLTLGDGSPRSAPSYTAWWLRRHARVGGRALTGLALPGSAPVVRAVLPVADIPLDDAFAAAVGLAREPEDLDPGAVLARLAEDDLELPAATLAQVYDVLAAHDPAGVRPPPRVRVADGAGSRVVPAASVVVCDGPHWLQLGLTAVVPGPAALADLLDVDLASEVHDAALDGDGRSQPVPDVVAAVLGSAPRTYVEHDDLRVGGTAVDWWVDGDDVHAATTDGLARGLAWTAGRWDLRWLLAEALAEPAALPSLLAEDAFD</sequence>
<evidence type="ECO:0000313" key="2">
    <source>
        <dbReference type="Proteomes" id="UP000295621"/>
    </source>
</evidence>
<evidence type="ECO:0008006" key="3">
    <source>
        <dbReference type="Google" id="ProtNLM"/>
    </source>
</evidence>
<dbReference type="EMBL" id="SMKL01000021">
    <property type="protein sequence ID" value="TDC51639.1"/>
    <property type="molecule type" value="Genomic_DNA"/>
</dbReference>
<evidence type="ECO:0000313" key="1">
    <source>
        <dbReference type="EMBL" id="TDC51639.1"/>
    </source>
</evidence>
<dbReference type="NCBIfam" id="NF047352">
    <property type="entry name" value="P_loop_sacsin"/>
    <property type="match status" value="1"/>
</dbReference>
<dbReference type="Proteomes" id="UP000295621">
    <property type="component" value="Unassembled WGS sequence"/>
</dbReference>
<name>A0A4R4RR05_9ACTN</name>
<protein>
    <recommendedName>
        <fullName evidence="3">Molecular chaperone Hsp90</fullName>
    </recommendedName>
</protein>
<accession>A0A4R4RR05</accession>